<protein>
    <submittedName>
        <fullName evidence="1">Uncharacterized protein</fullName>
    </submittedName>
</protein>
<name>A0A392UTQ2_9FABA</name>
<organism evidence="1 2">
    <name type="scientific">Trifolium medium</name>
    <dbReference type="NCBI Taxonomy" id="97028"/>
    <lineage>
        <taxon>Eukaryota</taxon>
        <taxon>Viridiplantae</taxon>
        <taxon>Streptophyta</taxon>
        <taxon>Embryophyta</taxon>
        <taxon>Tracheophyta</taxon>
        <taxon>Spermatophyta</taxon>
        <taxon>Magnoliopsida</taxon>
        <taxon>eudicotyledons</taxon>
        <taxon>Gunneridae</taxon>
        <taxon>Pentapetalae</taxon>
        <taxon>rosids</taxon>
        <taxon>fabids</taxon>
        <taxon>Fabales</taxon>
        <taxon>Fabaceae</taxon>
        <taxon>Papilionoideae</taxon>
        <taxon>50 kb inversion clade</taxon>
        <taxon>NPAAA clade</taxon>
        <taxon>Hologalegina</taxon>
        <taxon>IRL clade</taxon>
        <taxon>Trifolieae</taxon>
        <taxon>Trifolium</taxon>
    </lineage>
</organism>
<reference evidence="1 2" key="1">
    <citation type="journal article" date="2018" name="Front. Plant Sci.">
        <title>Red Clover (Trifolium pratense) and Zigzag Clover (T. medium) - A Picture of Genomic Similarities and Differences.</title>
        <authorList>
            <person name="Dluhosova J."/>
            <person name="Istvanek J."/>
            <person name="Nedelnik J."/>
            <person name="Repkova J."/>
        </authorList>
    </citation>
    <scope>NUCLEOTIDE SEQUENCE [LARGE SCALE GENOMIC DNA]</scope>
    <source>
        <strain evidence="2">cv. 10/8</strain>
        <tissue evidence="1">Leaf</tissue>
    </source>
</reference>
<proteinExistence type="predicted"/>
<comment type="caution">
    <text evidence="1">The sequence shown here is derived from an EMBL/GenBank/DDBJ whole genome shotgun (WGS) entry which is preliminary data.</text>
</comment>
<accession>A0A392UTQ2</accession>
<evidence type="ECO:0000313" key="2">
    <source>
        <dbReference type="Proteomes" id="UP000265520"/>
    </source>
</evidence>
<keyword evidence="2" id="KW-1185">Reference proteome</keyword>
<dbReference type="Proteomes" id="UP000265520">
    <property type="component" value="Unassembled WGS sequence"/>
</dbReference>
<evidence type="ECO:0000313" key="1">
    <source>
        <dbReference type="EMBL" id="MCI75896.1"/>
    </source>
</evidence>
<sequence>MWIGGRKVALIAEGRVLRMDLEDSDGELSVGMRNVMCKALES</sequence>
<dbReference type="AlphaFoldDB" id="A0A392UTQ2"/>
<dbReference type="EMBL" id="LXQA010893512">
    <property type="protein sequence ID" value="MCI75896.1"/>
    <property type="molecule type" value="Genomic_DNA"/>
</dbReference>